<gene>
    <name evidence="1" type="ORF">CTRU02_201680</name>
</gene>
<reference evidence="1 2" key="1">
    <citation type="journal article" date="2020" name="Phytopathology">
        <title>Genome Sequence Resources of Colletotrichum truncatum, C. plurivorum, C. musicola, and C. sojae: Four Species Pathogenic to Soybean (Glycine max).</title>
        <authorList>
            <person name="Rogerio F."/>
            <person name="Boufleur T.R."/>
            <person name="Ciampi-Guillardi M."/>
            <person name="Sukno S.A."/>
            <person name="Thon M.R."/>
            <person name="Massola Junior N.S."/>
            <person name="Baroncelli R."/>
        </authorList>
    </citation>
    <scope>NUCLEOTIDE SEQUENCE [LARGE SCALE GENOMIC DNA]</scope>
    <source>
        <strain evidence="1 2">CMES1059</strain>
    </source>
</reference>
<proteinExistence type="predicted"/>
<evidence type="ECO:0000313" key="1">
    <source>
        <dbReference type="EMBL" id="KAL0943792.1"/>
    </source>
</evidence>
<dbReference type="Proteomes" id="UP000805649">
    <property type="component" value="Unassembled WGS sequence"/>
</dbReference>
<dbReference type="EMBL" id="VUJX02000001">
    <property type="protein sequence ID" value="KAL0943792.1"/>
    <property type="molecule type" value="Genomic_DNA"/>
</dbReference>
<evidence type="ECO:0000313" key="2">
    <source>
        <dbReference type="Proteomes" id="UP000805649"/>
    </source>
</evidence>
<accession>A0ACC3ZIM0</accession>
<protein>
    <submittedName>
        <fullName evidence="1">Uncharacterized protein</fullName>
    </submittedName>
</protein>
<comment type="caution">
    <text evidence="1">The sequence shown here is derived from an EMBL/GenBank/DDBJ whole genome shotgun (WGS) entry which is preliminary data.</text>
</comment>
<organism evidence="1 2">
    <name type="scientific">Colletotrichum truncatum</name>
    <name type="common">Anthracnose fungus</name>
    <name type="synonym">Colletotrichum capsici</name>
    <dbReference type="NCBI Taxonomy" id="5467"/>
    <lineage>
        <taxon>Eukaryota</taxon>
        <taxon>Fungi</taxon>
        <taxon>Dikarya</taxon>
        <taxon>Ascomycota</taxon>
        <taxon>Pezizomycotina</taxon>
        <taxon>Sordariomycetes</taxon>
        <taxon>Hypocreomycetidae</taxon>
        <taxon>Glomerellales</taxon>
        <taxon>Glomerellaceae</taxon>
        <taxon>Colletotrichum</taxon>
        <taxon>Colletotrichum truncatum species complex</taxon>
    </lineage>
</organism>
<sequence length="67" mass="7673">MVHNMYWGVLQTSRMSVSWELQKQGEHYEMVRKGRVPSWARTLLSATEGLGFVGGCGRWTVGRGMRE</sequence>
<keyword evidence="2" id="KW-1185">Reference proteome</keyword>
<name>A0ACC3ZIM0_COLTU</name>